<dbReference type="Proteomes" id="UP000447833">
    <property type="component" value="Unassembled WGS sequence"/>
</dbReference>
<evidence type="ECO:0000313" key="7">
    <source>
        <dbReference type="EMBL" id="MYL62799.1"/>
    </source>
</evidence>
<keyword evidence="4 6" id="KW-1133">Transmembrane helix</keyword>
<protein>
    <submittedName>
        <fullName evidence="7">Sporulation integral membrane protein YtvI</fullName>
    </submittedName>
</protein>
<dbReference type="AlphaFoldDB" id="A0A845EW87"/>
<proteinExistence type="inferred from homology"/>
<keyword evidence="3 6" id="KW-0812">Transmembrane</keyword>
<dbReference type="InterPro" id="IPR002549">
    <property type="entry name" value="AI-2E-like"/>
</dbReference>
<feature type="transmembrane region" description="Helical" evidence="6">
    <location>
        <begin position="254"/>
        <end position="276"/>
    </location>
</feature>
<dbReference type="InterPro" id="IPR014227">
    <property type="entry name" value="YtvI-like"/>
</dbReference>
<dbReference type="Pfam" id="PF01594">
    <property type="entry name" value="AI-2E_transport"/>
    <property type="match status" value="1"/>
</dbReference>
<dbReference type="GO" id="GO:0016020">
    <property type="term" value="C:membrane"/>
    <property type="evidence" value="ECO:0007669"/>
    <property type="project" value="UniProtKB-SubCell"/>
</dbReference>
<evidence type="ECO:0000256" key="1">
    <source>
        <dbReference type="ARBA" id="ARBA00004141"/>
    </source>
</evidence>
<reference evidence="7 8" key="1">
    <citation type="submission" date="2019-11" db="EMBL/GenBank/DDBJ databases">
        <title>Genome sequences of 17 halophilic strains isolated from different environments.</title>
        <authorList>
            <person name="Furrow R.E."/>
        </authorList>
    </citation>
    <scope>NUCLEOTIDE SEQUENCE [LARGE SCALE GENOMIC DNA]</scope>
    <source>
        <strain evidence="7 8">22506_14_FS</strain>
    </source>
</reference>
<sequence length="372" mass="41795">MNWKYIHRVLRFFLVIFLIILSLIAFYYIWHLAYPFVIALLLAFLINPMVDLLERRGKIPRPFAVALSILFLIGVLAAFIALLVNELVQGIVYIASVLPGNFQEIVSFIEELFVSHVMPLYNQLEDLFKDLNKDQQTTVLDNIQSIGTTVTTAVTDILQSLVEGIRSIIVSLPTILTVLVFSMLATFFISKDWYKFINWLKKKVRSDIQKSIGTVYVDLRRALFGFLKAQLTLISMTAVIVLIGLFILRVDYAITIAIIIGLVDLLPYLGTGAIFVPWMIYSFLTGNYALTIGLSILYGVVVIQRQVMEPKVLSSNIGLDPLATLIALFVGFQLFGFIGLIIGPVLLVVLKTLYQANVFKDIWGYVKGVSGK</sequence>
<feature type="transmembrane region" description="Helical" evidence="6">
    <location>
        <begin position="288"/>
        <end position="305"/>
    </location>
</feature>
<evidence type="ECO:0000256" key="2">
    <source>
        <dbReference type="ARBA" id="ARBA00009773"/>
    </source>
</evidence>
<feature type="transmembrane region" description="Helical" evidence="6">
    <location>
        <begin position="12"/>
        <end position="30"/>
    </location>
</feature>
<name>A0A845EW87_9BACL</name>
<keyword evidence="5 6" id="KW-0472">Membrane</keyword>
<comment type="caution">
    <text evidence="7">The sequence shown here is derived from an EMBL/GenBank/DDBJ whole genome shotgun (WGS) entry which is preliminary data.</text>
</comment>
<feature type="transmembrane region" description="Helical" evidence="6">
    <location>
        <begin position="168"/>
        <end position="189"/>
    </location>
</feature>
<dbReference type="PANTHER" id="PTHR21716:SF68">
    <property type="entry name" value="TRANSPORT PROTEIN YTVI-RELATED"/>
    <property type="match status" value="1"/>
</dbReference>
<evidence type="ECO:0000256" key="4">
    <source>
        <dbReference type="ARBA" id="ARBA00022989"/>
    </source>
</evidence>
<feature type="transmembrane region" description="Helical" evidence="6">
    <location>
        <begin position="229"/>
        <end position="248"/>
    </location>
</feature>
<dbReference type="RefSeq" id="WP_160918590.1">
    <property type="nucleotide sequence ID" value="NZ_WMEY01000002.1"/>
</dbReference>
<feature type="transmembrane region" description="Helical" evidence="6">
    <location>
        <begin position="325"/>
        <end position="350"/>
    </location>
</feature>
<comment type="similarity">
    <text evidence="2">Belongs to the autoinducer-2 exporter (AI-2E) (TC 2.A.86) family.</text>
</comment>
<gene>
    <name evidence="7" type="primary">ytvI</name>
    <name evidence="7" type="ORF">GLW07_05440</name>
</gene>
<feature type="transmembrane region" description="Helical" evidence="6">
    <location>
        <begin position="65"/>
        <end position="84"/>
    </location>
</feature>
<dbReference type="EMBL" id="WMEY01000002">
    <property type="protein sequence ID" value="MYL62799.1"/>
    <property type="molecule type" value="Genomic_DNA"/>
</dbReference>
<accession>A0A845EW87</accession>
<evidence type="ECO:0000313" key="8">
    <source>
        <dbReference type="Proteomes" id="UP000447833"/>
    </source>
</evidence>
<feature type="transmembrane region" description="Helical" evidence="6">
    <location>
        <begin position="36"/>
        <end position="53"/>
    </location>
</feature>
<organism evidence="7 8">
    <name type="scientific">Guptibacillus hwajinpoensis</name>
    <dbReference type="NCBI Taxonomy" id="208199"/>
    <lineage>
        <taxon>Bacteria</taxon>
        <taxon>Bacillati</taxon>
        <taxon>Bacillota</taxon>
        <taxon>Bacilli</taxon>
        <taxon>Bacillales</taxon>
        <taxon>Guptibacillaceae</taxon>
        <taxon>Guptibacillus</taxon>
    </lineage>
</organism>
<dbReference type="NCBIfam" id="TIGR02872">
    <property type="entry name" value="spore_ytvI"/>
    <property type="match status" value="1"/>
</dbReference>
<dbReference type="PANTHER" id="PTHR21716">
    <property type="entry name" value="TRANSMEMBRANE PROTEIN"/>
    <property type="match status" value="1"/>
</dbReference>
<evidence type="ECO:0000256" key="5">
    <source>
        <dbReference type="ARBA" id="ARBA00023136"/>
    </source>
</evidence>
<comment type="subcellular location">
    <subcellularLocation>
        <location evidence="1">Membrane</location>
        <topology evidence="1">Multi-pass membrane protein</topology>
    </subcellularLocation>
</comment>
<dbReference type="GO" id="GO:0055085">
    <property type="term" value="P:transmembrane transport"/>
    <property type="evidence" value="ECO:0007669"/>
    <property type="project" value="TreeGrafter"/>
</dbReference>
<evidence type="ECO:0000256" key="6">
    <source>
        <dbReference type="SAM" id="Phobius"/>
    </source>
</evidence>
<evidence type="ECO:0000256" key="3">
    <source>
        <dbReference type="ARBA" id="ARBA00022692"/>
    </source>
</evidence>